<keyword evidence="6 16" id="KW-0378">Hydrolase</keyword>
<dbReference type="PANTHER" id="PTHR30591">
    <property type="entry name" value="RECBCD ENZYME SUBUNIT RECC"/>
    <property type="match status" value="1"/>
</dbReference>
<dbReference type="OrthoDB" id="9758506at2"/>
<dbReference type="GO" id="GO:0004527">
    <property type="term" value="F:exonuclease activity"/>
    <property type="evidence" value="ECO:0007669"/>
    <property type="project" value="UniProtKB-KW"/>
</dbReference>
<evidence type="ECO:0000313" key="16">
    <source>
        <dbReference type="EMBL" id="CUM73869.1"/>
    </source>
</evidence>
<dbReference type="InterPro" id="IPR014140">
    <property type="entry name" value="DNA_helicase_suAddB"/>
</dbReference>
<dbReference type="GeneID" id="97390387"/>
<dbReference type="GO" id="GO:0005524">
    <property type="term" value="F:ATP binding"/>
    <property type="evidence" value="ECO:0007669"/>
    <property type="project" value="UniProtKB-KW"/>
</dbReference>
<keyword evidence="9" id="KW-0067">ATP-binding</keyword>
<keyword evidence="12" id="KW-0238">DNA-binding</keyword>
<dbReference type="EMBL" id="CYYA01000001">
    <property type="protein sequence ID" value="CUM73869.1"/>
    <property type="molecule type" value="Genomic_DNA"/>
</dbReference>
<keyword evidence="4" id="KW-0547">Nucleotide-binding</keyword>
<keyword evidence="11" id="KW-0411">Iron-sulfur</keyword>
<evidence type="ECO:0000256" key="9">
    <source>
        <dbReference type="ARBA" id="ARBA00022840"/>
    </source>
</evidence>
<evidence type="ECO:0000256" key="2">
    <source>
        <dbReference type="ARBA" id="ARBA00022722"/>
    </source>
</evidence>
<dbReference type="RefSeq" id="WP_055289000.1">
    <property type="nucleotide sequence ID" value="NZ_CP173382.1"/>
</dbReference>
<dbReference type="STRING" id="39490.ERS852448_00263"/>
<keyword evidence="2" id="KW-0540">Nuclease</keyword>
<evidence type="ECO:0000256" key="13">
    <source>
        <dbReference type="ARBA" id="ARBA00023204"/>
    </source>
</evidence>
<dbReference type="SUPFAM" id="SSF52540">
    <property type="entry name" value="P-loop containing nucleoside triphosphate hydrolases"/>
    <property type="match status" value="1"/>
</dbReference>
<keyword evidence="1" id="KW-0004">4Fe-4S</keyword>
<dbReference type="Proteomes" id="UP000095492">
    <property type="component" value="Unassembled WGS sequence"/>
</dbReference>
<dbReference type="PANTHER" id="PTHR30591:SF1">
    <property type="entry name" value="RECBCD ENZYME SUBUNIT RECC"/>
    <property type="match status" value="1"/>
</dbReference>
<accession>A0A173R8C6</accession>
<dbReference type="Gene3D" id="3.90.320.10">
    <property type="match status" value="1"/>
</dbReference>
<evidence type="ECO:0000256" key="10">
    <source>
        <dbReference type="ARBA" id="ARBA00023004"/>
    </source>
</evidence>
<dbReference type="GO" id="GO:0000724">
    <property type="term" value="P:double-strand break repair via homologous recombination"/>
    <property type="evidence" value="ECO:0007669"/>
    <property type="project" value="InterPro"/>
</dbReference>
<protein>
    <submittedName>
        <fullName evidence="16">ATP-dependent helicase/deoxyribonuclease subunit B</fullName>
        <ecNumber evidence="16">3.1.-.-</ecNumber>
    </submittedName>
</protein>
<keyword evidence="13" id="KW-0234">DNA repair</keyword>
<dbReference type="Gene3D" id="3.40.50.300">
    <property type="entry name" value="P-loop containing nucleotide triphosphate hydrolases"/>
    <property type="match status" value="3"/>
</dbReference>
<organism evidence="16 17">
    <name type="scientific">Eubacterium ramulus</name>
    <dbReference type="NCBI Taxonomy" id="39490"/>
    <lineage>
        <taxon>Bacteria</taxon>
        <taxon>Bacillati</taxon>
        <taxon>Bacillota</taxon>
        <taxon>Clostridia</taxon>
        <taxon>Eubacteriales</taxon>
        <taxon>Eubacteriaceae</taxon>
        <taxon>Eubacterium</taxon>
    </lineage>
</organism>
<name>A0A173R8C6_EUBRA</name>
<keyword evidence="7 16" id="KW-0347">Helicase</keyword>
<dbReference type="GO" id="GO:0004386">
    <property type="term" value="F:helicase activity"/>
    <property type="evidence" value="ECO:0007669"/>
    <property type="project" value="UniProtKB-KW"/>
</dbReference>
<proteinExistence type="predicted"/>
<dbReference type="GO" id="GO:0051539">
    <property type="term" value="F:4 iron, 4 sulfur cluster binding"/>
    <property type="evidence" value="ECO:0007669"/>
    <property type="project" value="UniProtKB-KW"/>
</dbReference>
<feature type="domain" description="PD-(D/E)XK endonuclease-like" evidence="14">
    <location>
        <begin position="773"/>
        <end position="1111"/>
    </location>
</feature>
<evidence type="ECO:0000256" key="3">
    <source>
        <dbReference type="ARBA" id="ARBA00022723"/>
    </source>
</evidence>
<evidence type="ECO:0000256" key="8">
    <source>
        <dbReference type="ARBA" id="ARBA00022839"/>
    </source>
</evidence>
<dbReference type="InterPro" id="IPR027417">
    <property type="entry name" value="P-loop_NTPase"/>
</dbReference>
<keyword evidence="10" id="KW-0408">Iron</keyword>
<dbReference type="NCBIfam" id="TIGR02773">
    <property type="entry name" value="addB_Gpos"/>
    <property type="match status" value="1"/>
</dbReference>
<dbReference type="AlphaFoldDB" id="A0A173R8C6"/>
<dbReference type="Pfam" id="PF12705">
    <property type="entry name" value="PDDEXK_1"/>
    <property type="match status" value="1"/>
</dbReference>
<feature type="domain" description="ATP-dependent helicase/deoxyribonuclease subunit B N-terminal" evidence="15">
    <location>
        <begin position="5"/>
        <end position="291"/>
    </location>
</feature>
<dbReference type="Pfam" id="PF21445">
    <property type="entry name" value="ADDB_N"/>
    <property type="match status" value="1"/>
</dbReference>
<evidence type="ECO:0000256" key="5">
    <source>
        <dbReference type="ARBA" id="ARBA00022763"/>
    </source>
</evidence>
<evidence type="ECO:0000256" key="4">
    <source>
        <dbReference type="ARBA" id="ARBA00022741"/>
    </source>
</evidence>
<evidence type="ECO:0000259" key="15">
    <source>
        <dbReference type="Pfam" id="PF21445"/>
    </source>
</evidence>
<dbReference type="InterPro" id="IPR011604">
    <property type="entry name" value="PDDEXK-like_dom_sf"/>
</dbReference>
<evidence type="ECO:0000256" key="6">
    <source>
        <dbReference type="ARBA" id="ARBA00022801"/>
    </source>
</evidence>
<keyword evidence="5" id="KW-0227">DNA damage</keyword>
<keyword evidence="8" id="KW-0269">Exonuclease</keyword>
<evidence type="ECO:0000313" key="17">
    <source>
        <dbReference type="Proteomes" id="UP000095492"/>
    </source>
</evidence>
<evidence type="ECO:0000259" key="14">
    <source>
        <dbReference type="Pfam" id="PF12705"/>
    </source>
</evidence>
<dbReference type="GO" id="GO:0046872">
    <property type="term" value="F:metal ion binding"/>
    <property type="evidence" value="ECO:0007669"/>
    <property type="project" value="UniProtKB-KW"/>
</dbReference>
<dbReference type="EC" id="3.1.-.-" evidence="16"/>
<sequence>MALQLIYGNSGSGKSTYIYEKVIQMAQADRRRNFYVIVPEQFTMQAQRELVRRSQNHVIVNIDVVSFERLAYRIFDELGIQNTVMEETGKSLVLRKIAEEKGKDLTVLRGNIRKMGYINELKSMISELMQYDISVEELEDFLGHLKPESNLYYKLSDVHTMYAAFEEYLRGQYVTAERVLDVLADAAEESQLLKGAVFAFDGFTGFTPVQMKLLHRCMHVVKDMYVTVTLDVREDPLADCGMQDLFYMSRKMTAALLRAAREEQFPLEEAVFLEPGKQSRLAQTPVLQHLEQNLFRVKAQQYAGDCQKELQIYSLATPREELQFAAWKISEQMRSQGYRYGECAIVCGDVECYEKYAQSVFSLYDIPYFVDMKSSILYHPCIELIRAVLEIVEKDFSYESVFRFLRTGLSGFAEADIDFLENYVLARGIRGASRWKKKFLKPMRHTGRIRVEEDVLQQELARADQLRERFWKQIAPFYEIASGQEQTVAELTRGLYEFLTELQLEEQIHQAQEAFEEAGEELLASQYRQIYKIVVDLLDKLVALLGEEILSVRDYADVLEEGFASAKVGAIPPGADCVILGDIERTRLEGIKVLFFLGVNDGMIPKSTANGGILSQYDRELIEEQKLQLSPTAREQSFLQRFYLYLNMTKPSEALYLTYARMDAKQKAARPSYLIGTLQKLFAGLQVQEIEAGTAFEPLTAKSSLDAYLTGLTAARDGEVTEAWKALHHYLKNSKVWEPVVQELFAAAFSKFTGEQLAVETARQLYGTILTNSVTRLELFARCAYAHFLEYGLKLSERETYSFAALDMGSMFHEILQRYCENLEKSYDWYSVTETQQEELLKAAMQDAVLSMPNESLLESARSAYVLERIYRIMKRSIWALTEQIRHGTFQPAGYEVDFMQVNELNVQNMILDEEHKMRLVGKIDRMDTRETEEAVYVRIIDYKSGKTTFQLLNLYYGQQLQLVVYLNAAMAQLKKEHPGKAIVPAGIFYYRMDDPMVEADGEDEEKIMEHILGELRLNGLVSLEREAYEQMDVGLQGKSEVIPLTLNKDGSVSKRGTSGAAPVDFTALTAFVNRKICGAAEQILKGDIDIRPYQMESKTGCDHCPYHSVCGFDPKVEGYTFRKNKKLSTDEVWANIYREGGDSDEC</sequence>
<evidence type="ECO:0000256" key="7">
    <source>
        <dbReference type="ARBA" id="ARBA00022806"/>
    </source>
</evidence>
<evidence type="ECO:0000256" key="12">
    <source>
        <dbReference type="ARBA" id="ARBA00023125"/>
    </source>
</evidence>
<evidence type="ECO:0000256" key="1">
    <source>
        <dbReference type="ARBA" id="ARBA00022485"/>
    </source>
</evidence>
<evidence type="ECO:0000256" key="11">
    <source>
        <dbReference type="ARBA" id="ARBA00023014"/>
    </source>
</evidence>
<gene>
    <name evidence="16" type="primary">addB</name>
    <name evidence="16" type="ORF">ERS852448_00263</name>
</gene>
<dbReference type="InterPro" id="IPR038726">
    <property type="entry name" value="PDDEXK_AddAB-type"/>
</dbReference>
<keyword evidence="3" id="KW-0479">Metal-binding</keyword>
<dbReference type="GO" id="GO:0003677">
    <property type="term" value="F:DNA binding"/>
    <property type="evidence" value="ECO:0007669"/>
    <property type="project" value="UniProtKB-KW"/>
</dbReference>
<reference evidence="16 17" key="1">
    <citation type="submission" date="2015-09" db="EMBL/GenBank/DDBJ databases">
        <authorList>
            <consortium name="Pathogen Informatics"/>
        </authorList>
    </citation>
    <scope>NUCLEOTIDE SEQUENCE [LARGE SCALE GENOMIC DNA]</scope>
    <source>
        <strain evidence="16 17">2789STDY5608891</strain>
    </source>
</reference>
<dbReference type="InterPro" id="IPR049035">
    <property type="entry name" value="ADDB_N"/>
</dbReference>